<proteinExistence type="predicted"/>
<name>A0ABW1EUC3_9ACTN</name>
<dbReference type="Proteomes" id="UP001596067">
    <property type="component" value="Unassembled WGS sequence"/>
</dbReference>
<dbReference type="EMBL" id="JBHSOD010000011">
    <property type="protein sequence ID" value="MFC5885692.1"/>
    <property type="molecule type" value="Genomic_DNA"/>
</dbReference>
<evidence type="ECO:0000313" key="2">
    <source>
        <dbReference type="Proteomes" id="UP001596067"/>
    </source>
</evidence>
<comment type="caution">
    <text evidence="1">The sequence shown here is derived from an EMBL/GenBank/DDBJ whole genome shotgun (WGS) entry which is preliminary data.</text>
</comment>
<organism evidence="1 2">
    <name type="scientific">Kitasatospora aburaviensis</name>
    <dbReference type="NCBI Taxonomy" id="67265"/>
    <lineage>
        <taxon>Bacteria</taxon>
        <taxon>Bacillati</taxon>
        <taxon>Actinomycetota</taxon>
        <taxon>Actinomycetes</taxon>
        <taxon>Kitasatosporales</taxon>
        <taxon>Streptomycetaceae</taxon>
        <taxon>Kitasatospora</taxon>
    </lineage>
</organism>
<reference evidence="2" key="1">
    <citation type="journal article" date="2019" name="Int. J. Syst. Evol. Microbiol.">
        <title>The Global Catalogue of Microorganisms (GCM) 10K type strain sequencing project: providing services to taxonomists for standard genome sequencing and annotation.</title>
        <authorList>
            <consortium name="The Broad Institute Genomics Platform"/>
            <consortium name="The Broad Institute Genome Sequencing Center for Infectious Disease"/>
            <person name="Wu L."/>
            <person name="Ma J."/>
        </authorList>
    </citation>
    <scope>NUCLEOTIDE SEQUENCE [LARGE SCALE GENOMIC DNA]</scope>
    <source>
        <strain evidence="2">CGMCC 4.1469</strain>
    </source>
</reference>
<dbReference type="SUPFAM" id="SSF56112">
    <property type="entry name" value="Protein kinase-like (PK-like)"/>
    <property type="match status" value="1"/>
</dbReference>
<dbReference type="RefSeq" id="WP_313767354.1">
    <property type="nucleotide sequence ID" value="NZ_BAAAVH010000011.1"/>
</dbReference>
<protein>
    <submittedName>
        <fullName evidence="1">Phosphotransferase</fullName>
    </submittedName>
</protein>
<evidence type="ECO:0000313" key="1">
    <source>
        <dbReference type="EMBL" id="MFC5885692.1"/>
    </source>
</evidence>
<sequence>MPASGATFPAAVALQNLLADRYSSPVTVVDRELLEPWAVARVRLRGTAAPRSVVVKWIRTGRDRNRTAAWRLRTELAALQFLSEDVEVGLTPRVIAADTAARFLVLEDLAPRIALDHLLRRDGAAAHGEGLAAFARARGELSAATAGRAPLYYARRARLGPVDPAADTAGRLAPLRDTAIRHAAELGAPLDGRAEHELTAVLDELHHPGPFLALSNGDSEANNILLHPCRPADARLIDFEYAGYTHALTDAVCLYVPGPAWMTVGEPTATGLADHYRHALVRGIPEAEDDRRYGHGLAAACTSWALIRLQRFAVLDTRSPGDPSRPQLIATLEAAARTAAIHNALPHLTTWTHRIAALLRRRWPDADQDFTDPARFPPYRARS</sequence>
<accession>A0ABW1EUC3</accession>
<dbReference type="InterPro" id="IPR011009">
    <property type="entry name" value="Kinase-like_dom_sf"/>
</dbReference>
<keyword evidence="2" id="KW-1185">Reference proteome</keyword>
<gene>
    <name evidence="1" type="ORF">ACFP0N_12005</name>
</gene>